<dbReference type="InterPro" id="IPR004665">
    <property type="entry name" value="Term_rho"/>
</dbReference>
<evidence type="ECO:0000256" key="2">
    <source>
        <dbReference type="ARBA" id="ARBA00022741"/>
    </source>
</evidence>
<feature type="domain" description="Rho RNA-BD" evidence="10">
    <location>
        <begin position="178"/>
        <end position="252"/>
    </location>
</feature>
<dbReference type="InterPro" id="IPR003593">
    <property type="entry name" value="AAA+_ATPase"/>
</dbReference>
<reference evidence="11" key="1">
    <citation type="submission" date="2018-06" db="EMBL/GenBank/DDBJ databases">
        <authorList>
            <person name="Zhirakovskaya E."/>
        </authorList>
    </citation>
    <scope>NUCLEOTIDE SEQUENCE</scope>
</reference>
<evidence type="ECO:0000256" key="6">
    <source>
        <dbReference type="ARBA" id="ARBA00022884"/>
    </source>
</evidence>
<dbReference type="GO" id="GO:0004386">
    <property type="term" value="F:helicase activity"/>
    <property type="evidence" value="ECO:0007669"/>
    <property type="project" value="UniProtKB-KW"/>
</dbReference>
<keyword evidence="4" id="KW-0347">Helicase</keyword>
<dbReference type="GO" id="GO:0006353">
    <property type="term" value="P:DNA-templated transcription termination"/>
    <property type="evidence" value="ECO:0007669"/>
    <property type="project" value="UniProtKB-KW"/>
</dbReference>
<dbReference type="EMBL" id="UOGL01000321">
    <property type="protein sequence ID" value="VAX39327.1"/>
    <property type="molecule type" value="Genomic_DNA"/>
</dbReference>
<dbReference type="HAMAP" id="MF_01884">
    <property type="entry name" value="Rho"/>
    <property type="match status" value="1"/>
</dbReference>
<keyword evidence="7" id="KW-0805">Transcription regulation</keyword>
<dbReference type="GO" id="GO:0008186">
    <property type="term" value="F:ATP-dependent activity, acting on RNA"/>
    <property type="evidence" value="ECO:0007669"/>
    <property type="project" value="InterPro"/>
</dbReference>
<evidence type="ECO:0000259" key="10">
    <source>
        <dbReference type="PROSITE" id="PS51856"/>
    </source>
</evidence>
<feature type="compositionally biased region" description="Basic and acidic residues" evidence="9">
    <location>
        <begin position="162"/>
        <end position="176"/>
    </location>
</feature>
<feature type="compositionally biased region" description="Low complexity" evidence="9">
    <location>
        <begin position="108"/>
        <end position="146"/>
    </location>
</feature>
<dbReference type="Gene3D" id="3.40.50.300">
    <property type="entry name" value="P-loop containing nucleotide triphosphate hydrolases"/>
    <property type="match status" value="1"/>
</dbReference>
<dbReference type="CDD" id="cd01128">
    <property type="entry name" value="rho_factor_C"/>
    <property type="match status" value="1"/>
</dbReference>
<evidence type="ECO:0000256" key="4">
    <source>
        <dbReference type="ARBA" id="ARBA00022806"/>
    </source>
</evidence>
<proteinExistence type="inferred from homology"/>
<dbReference type="SUPFAM" id="SSF50249">
    <property type="entry name" value="Nucleic acid-binding proteins"/>
    <property type="match status" value="1"/>
</dbReference>
<evidence type="ECO:0000256" key="1">
    <source>
        <dbReference type="ARBA" id="ARBA00022472"/>
    </source>
</evidence>
<dbReference type="Pfam" id="PF00006">
    <property type="entry name" value="ATP-synt_ab"/>
    <property type="match status" value="1"/>
</dbReference>
<dbReference type="InterPro" id="IPR011113">
    <property type="entry name" value="Rho_RNA-bd"/>
</dbReference>
<feature type="compositionally biased region" description="Low complexity" evidence="9">
    <location>
        <begin position="60"/>
        <end position="73"/>
    </location>
</feature>
<protein>
    <submittedName>
        <fullName evidence="11">Transcription termination factor Rho</fullName>
    </submittedName>
</protein>
<evidence type="ECO:0000256" key="8">
    <source>
        <dbReference type="ARBA" id="ARBA00023163"/>
    </source>
</evidence>
<name>A0A3B1E775_9ZZZZ</name>
<dbReference type="InterPro" id="IPR000194">
    <property type="entry name" value="ATPase_F1/V1/A1_a/bsu_nucl-bd"/>
</dbReference>
<dbReference type="InterPro" id="IPR027417">
    <property type="entry name" value="P-loop_NTPase"/>
</dbReference>
<dbReference type="GO" id="GO:0005524">
    <property type="term" value="F:ATP binding"/>
    <property type="evidence" value="ECO:0007669"/>
    <property type="project" value="UniProtKB-KW"/>
</dbReference>
<dbReference type="GO" id="GO:0003723">
    <property type="term" value="F:RNA binding"/>
    <property type="evidence" value="ECO:0007669"/>
    <property type="project" value="UniProtKB-KW"/>
</dbReference>
<keyword evidence="3" id="KW-0378">Hydrolase</keyword>
<dbReference type="Gene3D" id="2.40.50.140">
    <property type="entry name" value="Nucleic acid-binding proteins"/>
    <property type="match status" value="1"/>
</dbReference>
<gene>
    <name evidence="11" type="ORF">MNBD_PLANCTO02-1577</name>
</gene>
<dbReference type="InterPro" id="IPR012340">
    <property type="entry name" value="NA-bd_OB-fold"/>
</dbReference>
<keyword evidence="1" id="KW-0806">Transcription termination</keyword>
<keyword evidence="2" id="KW-0547">Nucleotide-binding</keyword>
<dbReference type="Pfam" id="PF07497">
    <property type="entry name" value="Rho_RNA_bind"/>
    <property type="match status" value="1"/>
</dbReference>
<dbReference type="SMART" id="SM00382">
    <property type="entry name" value="AAA"/>
    <property type="match status" value="1"/>
</dbReference>
<sequence>MPTEQENSSSESETKPRTRRKRATSSRKKRNDNSGEEQTNHTDDSGSSQNDDSNDGFGSGLESSESQENSSTETRSDEGGEPKKRRRRQSRSRNSEGSNDRNKRRSSGRGSSSNSSSNSSNRGGNNSNRGQSSNNSNRGRNRSQNRSGGGGGRGRGGQGHSDSGRDRSSREPKDIEITGSVTGVLELHPKGYGFIRDGEKNYMSQEYDPFVSSSLVEKYGLKEGVKIVGEIGPGTRSQGPRLYNVATIDGRSPEEYAKVKNFEELTAINPFEQIKLEVEPDTPKGKTGPVTMRVMDILTPIGKGQRALLVAPPRTGKTMLLQDIANSVSINHPEIHLIVLLIDERPEEVTEMRRSVNGEVIASSMDNDVESHVRISQLIFERGKRLAEAGEDVLILLDSITRTARAFNKWIGNSGRTMTGGLDVKAMDIPKKMFGTARRFDEGGSLTVVGTALIDTGSRMDEVIFQEFKGTGNMELVLSRDLADRRIWPAIDIGKSGTRREEKILDPDSFDSIVMLRRSLISLNAVEAMEQLTRTLDRFSTNQDFLTKVRDIL</sequence>
<keyword evidence="6" id="KW-0694">RNA-binding</keyword>
<feature type="region of interest" description="Disordered" evidence="9">
    <location>
        <begin position="1"/>
        <end position="179"/>
    </location>
</feature>
<dbReference type="GO" id="GO:0016787">
    <property type="term" value="F:hydrolase activity"/>
    <property type="evidence" value="ECO:0007669"/>
    <property type="project" value="UniProtKB-KW"/>
</dbReference>
<dbReference type="AlphaFoldDB" id="A0A3B1E775"/>
<evidence type="ECO:0000256" key="3">
    <source>
        <dbReference type="ARBA" id="ARBA00022801"/>
    </source>
</evidence>
<keyword evidence="5" id="KW-0067">ATP-binding</keyword>
<dbReference type="PANTHER" id="PTHR46425:SF1">
    <property type="entry name" value="TRANSCRIPTION TERMINATION FACTOR RHO"/>
    <property type="match status" value="1"/>
</dbReference>
<dbReference type="SUPFAM" id="SSF52540">
    <property type="entry name" value="P-loop containing nucleoside triphosphate hydrolases"/>
    <property type="match status" value="1"/>
</dbReference>
<feature type="compositionally biased region" description="Basic residues" evidence="9">
    <location>
        <begin position="17"/>
        <end position="30"/>
    </location>
</feature>
<evidence type="ECO:0000256" key="7">
    <source>
        <dbReference type="ARBA" id="ARBA00023015"/>
    </source>
</evidence>
<dbReference type="NCBIfam" id="NF006886">
    <property type="entry name" value="PRK09376.1"/>
    <property type="match status" value="1"/>
</dbReference>
<dbReference type="PROSITE" id="PS51856">
    <property type="entry name" value="RHO_RNA_BD"/>
    <property type="match status" value="1"/>
</dbReference>
<feature type="compositionally biased region" description="Gly residues" evidence="9">
    <location>
        <begin position="147"/>
        <end position="159"/>
    </location>
</feature>
<evidence type="ECO:0000256" key="5">
    <source>
        <dbReference type="ARBA" id="ARBA00022840"/>
    </source>
</evidence>
<keyword evidence="8" id="KW-0804">Transcription</keyword>
<organism evidence="11">
    <name type="scientific">hydrothermal vent metagenome</name>
    <dbReference type="NCBI Taxonomy" id="652676"/>
    <lineage>
        <taxon>unclassified sequences</taxon>
        <taxon>metagenomes</taxon>
        <taxon>ecological metagenomes</taxon>
    </lineage>
</organism>
<evidence type="ECO:0000313" key="11">
    <source>
        <dbReference type="EMBL" id="VAX39327.1"/>
    </source>
</evidence>
<evidence type="ECO:0000256" key="9">
    <source>
        <dbReference type="SAM" id="MobiDB-lite"/>
    </source>
</evidence>
<feature type="compositionally biased region" description="Low complexity" evidence="9">
    <location>
        <begin position="1"/>
        <end position="11"/>
    </location>
</feature>
<dbReference type="PANTHER" id="PTHR46425">
    <property type="entry name" value="TRANSCRIPTION TERMINATION FACTOR RHO"/>
    <property type="match status" value="1"/>
</dbReference>
<accession>A0A3B1E775</accession>
<dbReference type="InterPro" id="IPR041703">
    <property type="entry name" value="Rho_factor_ATP-bd"/>
</dbReference>